<dbReference type="PANTHER" id="PTHR39431:SF1">
    <property type="entry name" value="FRPA_C-RELATED PROTEIN"/>
    <property type="match status" value="1"/>
</dbReference>
<organism evidence="1 2">
    <name type="scientific">Methylocucumis oryzae</name>
    <dbReference type="NCBI Taxonomy" id="1632867"/>
    <lineage>
        <taxon>Bacteria</taxon>
        <taxon>Pseudomonadati</taxon>
        <taxon>Pseudomonadota</taxon>
        <taxon>Gammaproteobacteria</taxon>
        <taxon>Methylococcales</taxon>
        <taxon>Methylococcaceae</taxon>
        <taxon>Methylocucumis</taxon>
    </lineage>
</organism>
<evidence type="ECO:0000313" key="2">
    <source>
        <dbReference type="Proteomes" id="UP000033684"/>
    </source>
</evidence>
<dbReference type="RefSeq" id="WP_045780499.1">
    <property type="nucleotide sequence ID" value="NZ_LAJX01000258.1"/>
</dbReference>
<reference evidence="1 2" key="2">
    <citation type="journal article" date="2016" name="Microb. Ecol.">
        <title>Genome Characteristics of a Novel Type I Methanotroph (Sn10-6) Isolated from a Flooded Indian Rice Field.</title>
        <authorList>
            <person name="Rahalkar M.C."/>
            <person name="Pandit P.S."/>
            <person name="Dhakephalkar P.K."/>
            <person name="Pore S."/>
            <person name="Arora P."/>
            <person name="Kapse N."/>
        </authorList>
    </citation>
    <scope>NUCLEOTIDE SEQUENCE [LARGE SCALE GENOMIC DNA]</scope>
    <source>
        <strain evidence="1 2">Sn10-6</strain>
    </source>
</reference>
<keyword evidence="2" id="KW-1185">Reference proteome</keyword>
<dbReference type="Proteomes" id="UP000033684">
    <property type="component" value="Unassembled WGS sequence"/>
</dbReference>
<dbReference type="OrthoDB" id="1676884at2"/>
<dbReference type="AlphaFoldDB" id="A0A0F3IF13"/>
<sequence length="241" mass="24857">MSNWKWAPKDVGSNDAIDSDVAGNGISTTNVTKTDVFTLVAGQNDTTRDAGITPLVIDLNGDGVQTVARSASMGSFDLLGNGSKISSGWLSGSDGFLAVDSDSNGSIDSINELFGGLNKGDGFAKLSNYDSNSDGVVNASDAEFASLKIWQDANGNHATDAGELISLADAGIVSLNVSFIEVPEIDAQGNLHLERSSVVMANGSSRDMTDVYFNVSADDVAAAGIELPSLASLASDPVWLS</sequence>
<accession>A0A0F3IF13</accession>
<protein>
    <submittedName>
        <fullName evidence="1">Uncharacterized protein</fullName>
    </submittedName>
</protein>
<comment type="caution">
    <text evidence="1">The sequence shown here is derived from an EMBL/GenBank/DDBJ whole genome shotgun (WGS) entry which is preliminary data.</text>
</comment>
<dbReference type="EMBL" id="LAJX01000258">
    <property type="protein sequence ID" value="KJV05267.1"/>
    <property type="molecule type" value="Genomic_DNA"/>
</dbReference>
<evidence type="ECO:0000313" key="1">
    <source>
        <dbReference type="EMBL" id="KJV05267.1"/>
    </source>
</evidence>
<name>A0A0F3IF13_9GAMM</name>
<gene>
    <name evidence="1" type="ORF">VZ94_19385</name>
</gene>
<proteinExistence type="predicted"/>
<dbReference type="PANTHER" id="PTHR39431">
    <property type="entry name" value="FRPA/C-RELATED PROTEIN"/>
    <property type="match status" value="1"/>
</dbReference>
<reference evidence="2" key="1">
    <citation type="submission" date="2015-03" db="EMBL/GenBank/DDBJ databases">
        <title>Draft genome sequence of a novel methanotroph (Sn10-6) isolated from flooded ricefield rhizosphere in India.</title>
        <authorList>
            <person name="Pandit P.S."/>
            <person name="Pore S.D."/>
            <person name="Arora P."/>
            <person name="Kapse N.G."/>
            <person name="Dhakephalkar P.K."/>
            <person name="Rahalkar M.C."/>
        </authorList>
    </citation>
    <scope>NUCLEOTIDE SEQUENCE [LARGE SCALE GENOMIC DNA]</scope>
    <source>
        <strain evidence="2">Sn10-6</strain>
    </source>
</reference>
<dbReference type="PATRIC" id="fig|1632867.3.peg.3078"/>